<protein>
    <submittedName>
        <fullName evidence="2">Phage virion morphogenesis family protein</fullName>
    </submittedName>
</protein>
<name>A0A1I5MX56_9BACT</name>
<evidence type="ECO:0000256" key="1">
    <source>
        <dbReference type="SAM" id="MobiDB-lite"/>
    </source>
</evidence>
<proteinExistence type="predicted"/>
<dbReference type="Pfam" id="PF05069">
    <property type="entry name" value="Phage_tail_S"/>
    <property type="match status" value="1"/>
</dbReference>
<keyword evidence="3" id="KW-1185">Reference proteome</keyword>
<sequence>MPINPQPNKKELARIVTALKSPATRRQILTIIGQEGENWFKKSFRDEGFTDTTLVKWQPSKRLTALPAEGKKAKKRTALQNRPTLTQSGDLGDSITWENAGQFGVKFASDLDYAKVQNEGGRAGRKLAARIPKRQFMGKSELLNLKIMQTIRTQVLDKILNNKK</sequence>
<gene>
    <name evidence="2" type="ORF">SAMN04515674_101488</name>
</gene>
<evidence type="ECO:0000313" key="2">
    <source>
        <dbReference type="EMBL" id="SFP14062.1"/>
    </source>
</evidence>
<dbReference type="RefSeq" id="WP_177219280.1">
    <property type="nucleotide sequence ID" value="NZ_FOXH01000001.1"/>
</dbReference>
<dbReference type="Proteomes" id="UP000199306">
    <property type="component" value="Unassembled WGS sequence"/>
</dbReference>
<dbReference type="EMBL" id="FOXH01000001">
    <property type="protein sequence ID" value="SFP14062.1"/>
    <property type="molecule type" value="Genomic_DNA"/>
</dbReference>
<reference evidence="2 3" key="1">
    <citation type="submission" date="2016-10" db="EMBL/GenBank/DDBJ databases">
        <authorList>
            <person name="de Groot N.N."/>
        </authorList>
    </citation>
    <scope>NUCLEOTIDE SEQUENCE [LARGE SCALE GENOMIC DNA]</scope>
    <source>
        <strain evidence="3">E92,LMG 26720,CCM 7988</strain>
    </source>
</reference>
<evidence type="ECO:0000313" key="3">
    <source>
        <dbReference type="Proteomes" id="UP000199306"/>
    </source>
</evidence>
<dbReference type="InterPro" id="IPR006522">
    <property type="entry name" value="Phage_virion_morphogenesis"/>
</dbReference>
<organism evidence="2 3">
    <name type="scientific">Pseudarcicella hirudinis</name>
    <dbReference type="NCBI Taxonomy" id="1079859"/>
    <lineage>
        <taxon>Bacteria</taxon>
        <taxon>Pseudomonadati</taxon>
        <taxon>Bacteroidota</taxon>
        <taxon>Cytophagia</taxon>
        <taxon>Cytophagales</taxon>
        <taxon>Flectobacillaceae</taxon>
        <taxon>Pseudarcicella</taxon>
    </lineage>
</organism>
<dbReference type="AlphaFoldDB" id="A0A1I5MX56"/>
<feature type="region of interest" description="Disordered" evidence="1">
    <location>
        <begin position="65"/>
        <end position="91"/>
    </location>
</feature>
<feature type="compositionally biased region" description="Polar residues" evidence="1">
    <location>
        <begin position="78"/>
        <end position="89"/>
    </location>
</feature>
<dbReference type="STRING" id="1079859.SAMN04515674_101488"/>
<accession>A0A1I5MX56</accession>